<evidence type="ECO:0000259" key="1">
    <source>
        <dbReference type="Pfam" id="PF12867"/>
    </source>
</evidence>
<dbReference type="RefSeq" id="WP_069365101.1">
    <property type="nucleotide sequence ID" value="NZ_CP012502.1"/>
</dbReference>
<keyword evidence="3" id="KW-1185">Reference proteome</keyword>
<dbReference type="Pfam" id="PF12867">
    <property type="entry name" value="DinB_2"/>
    <property type="match status" value="1"/>
</dbReference>
<dbReference type="OrthoDB" id="2964295at2"/>
<dbReference type="Proteomes" id="UP000094463">
    <property type="component" value="Chromosome"/>
</dbReference>
<dbReference type="SUPFAM" id="SSF109854">
    <property type="entry name" value="DinB/YfiT-like putative metalloenzymes"/>
    <property type="match status" value="1"/>
</dbReference>
<name>A0A1D7QVQ4_9BACI</name>
<dbReference type="EMBL" id="CP012502">
    <property type="protein sequence ID" value="AOM83085.1"/>
    <property type="molecule type" value="Genomic_DNA"/>
</dbReference>
<dbReference type="InterPro" id="IPR034660">
    <property type="entry name" value="DinB/YfiT-like"/>
</dbReference>
<dbReference type="STRING" id="632773.BBEV_1724"/>
<gene>
    <name evidence="2" type="ORF">BBEV_1724</name>
</gene>
<dbReference type="KEGG" id="bbev:BBEV_1724"/>
<dbReference type="InterPro" id="IPR024775">
    <property type="entry name" value="DinB-like"/>
</dbReference>
<accession>A0A1D7QVQ4</accession>
<dbReference type="AlphaFoldDB" id="A0A1D7QVQ4"/>
<sequence>MESLQRYADKLKGWSNLPEQELLTPVRAGGWSMRHIIGHIYYWDRFLIETVIPAVKSDIPLRHWPQPDIYNQSALASIEGRRANWVAERGIEMRSILLDQLTDLDMATPINIPYNSKVKSVGQMIELFTAHDAHHIHQIERYLKDGMQRS</sequence>
<reference evidence="2 3" key="1">
    <citation type="submission" date="2015-08" db="EMBL/GenBank/DDBJ databases">
        <title>The complete genome sequence of Bacillus beveridgei MLTeJB.</title>
        <authorList>
            <person name="Hanson T.E."/>
            <person name="Mesa C."/>
            <person name="Basesman S.M."/>
            <person name="Oremland R.S."/>
        </authorList>
    </citation>
    <scope>NUCLEOTIDE SEQUENCE [LARGE SCALE GENOMIC DNA]</scope>
    <source>
        <strain evidence="2 3">MLTeJB</strain>
    </source>
</reference>
<protein>
    <recommendedName>
        <fullName evidence="1">DinB-like domain-containing protein</fullName>
    </recommendedName>
</protein>
<organism evidence="2 3">
    <name type="scientific">Salisediminibacterium beveridgei</name>
    <dbReference type="NCBI Taxonomy" id="632773"/>
    <lineage>
        <taxon>Bacteria</taxon>
        <taxon>Bacillati</taxon>
        <taxon>Bacillota</taxon>
        <taxon>Bacilli</taxon>
        <taxon>Bacillales</taxon>
        <taxon>Bacillaceae</taxon>
        <taxon>Salisediminibacterium</taxon>
    </lineage>
</organism>
<feature type="domain" description="DinB-like" evidence="1">
    <location>
        <begin position="14"/>
        <end position="139"/>
    </location>
</feature>
<evidence type="ECO:0000313" key="3">
    <source>
        <dbReference type="Proteomes" id="UP000094463"/>
    </source>
</evidence>
<dbReference type="Gene3D" id="1.20.120.450">
    <property type="entry name" value="dinb family like domain"/>
    <property type="match status" value="1"/>
</dbReference>
<evidence type="ECO:0000313" key="2">
    <source>
        <dbReference type="EMBL" id="AOM83085.1"/>
    </source>
</evidence>
<proteinExistence type="predicted"/>